<feature type="compositionally biased region" description="Polar residues" evidence="8">
    <location>
        <begin position="271"/>
        <end position="280"/>
    </location>
</feature>
<evidence type="ECO:0000256" key="7">
    <source>
        <dbReference type="ARBA" id="ARBA00023242"/>
    </source>
</evidence>
<feature type="region of interest" description="Disordered" evidence="8">
    <location>
        <begin position="359"/>
        <end position="431"/>
    </location>
</feature>
<evidence type="ECO:0000256" key="2">
    <source>
        <dbReference type="ARBA" id="ARBA00004186"/>
    </source>
</evidence>
<feature type="compositionally biased region" description="Polar residues" evidence="8">
    <location>
        <begin position="1041"/>
        <end position="1058"/>
    </location>
</feature>
<dbReference type="Proteomes" id="UP000092993">
    <property type="component" value="Unassembled WGS sequence"/>
</dbReference>
<feature type="region of interest" description="Disordered" evidence="8">
    <location>
        <begin position="1110"/>
        <end position="1175"/>
    </location>
</feature>
<feature type="compositionally biased region" description="Basic and acidic residues" evidence="8">
    <location>
        <begin position="169"/>
        <end position="182"/>
    </location>
</feature>
<dbReference type="OrthoDB" id="6123at2759"/>
<dbReference type="OMA" id="LAWCNTI"/>
<feature type="compositionally biased region" description="Basic and acidic residues" evidence="8">
    <location>
        <begin position="413"/>
        <end position="427"/>
    </location>
</feature>
<comment type="subcellular location">
    <subcellularLocation>
        <location evidence="2">Cytoplasm</location>
        <location evidence="2">Cytoskeleton</location>
        <location evidence="2">Spindle</location>
    </subcellularLocation>
    <subcellularLocation>
        <location evidence="1">Nucleus</location>
    </subcellularLocation>
</comment>
<feature type="compositionally biased region" description="Basic and acidic residues" evidence="8">
    <location>
        <begin position="383"/>
        <end position="397"/>
    </location>
</feature>
<evidence type="ECO:0000256" key="8">
    <source>
        <dbReference type="SAM" id="MobiDB-lite"/>
    </source>
</evidence>
<gene>
    <name evidence="10" type="ORF">A0H81_00766</name>
</gene>
<comment type="caution">
    <text evidence="10">The sequence shown here is derived from an EMBL/GenBank/DDBJ whole genome shotgun (WGS) entry which is preliminary data.</text>
</comment>
<evidence type="ECO:0000256" key="3">
    <source>
        <dbReference type="ARBA" id="ARBA00010042"/>
    </source>
</evidence>
<dbReference type="STRING" id="5627.A0A1C7MT52"/>
<feature type="compositionally biased region" description="Basic and acidic residues" evidence="8">
    <location>
        <begin position="204"/>
        <end position="223"/>
    </location>
</feature>
<evidence type="ECO:0000256" key="4">
    <source>
        <dbReference type="ARBA" id="ARBA00022490"/>
    </source>
</evidence>
<reference evidence="10 11" key="1">
    <citation type="submission" date="2016-03" db="EMBL/GenBank/DDBJ databases">
        <title>Whole genome sequencing of Grifola frondosa 9006-11.</title>
        <authorList>
            <person name="Min B."/>
            <person name="Park H."/>
            <person name="Kim J.-G."/>
            <person name="Cho H."/>
            <person name="Oh Y.-L."/>
            <person name="Kong W.-S."/>
            <person name="Choi I.-G."/>
        </authorList>
    </citation>
    <scope>NUCLEOTIDE SEQUENCE [LARGE SCALE GENOMIC DNA]</scope>
    <source>
        <strain evidence="10 11">9006-11</strain>
    </source>
</reference>
<dbReference type="GO" id="GO:0005634">
    <property type="term" value="C:nucleus"/>
    <property type="evidence" value="ECO:0007669"/>
    <property type="project" value="UniProtKB-SubCell"/>
</dbReference>
<dbReference type="GO" id="GO:0005819">
    <property type="term" value="C:spindle"/>
    <property type="evidence" value="ECO:0007669"/>
    <property type="project" value="UniProtKB-SubCell"/>
</dbReference>
<keyword evidence="11" id="KW-1185">Reference proteome</keyword>
<evidence type="ECO:0000256" key="6">
    <source>
        <dbReference type="ARBA" id="ARBA00023212"/>
    </source>
</evidence>
<feature type="compositionally biased region" description="Polar residues" evidence="8">
    <location>
        <begin position="398"/>
        <end position="412"/>
    </location>
</feature>
<dbReference type="PANTHER" id="PTHR13142">
    <property type="entry name" value="INNER CENTROMERE PROTEIN"/>
    <property type="match status" value="1"/>
</dbReference>
<feature type="region of interest" description="Disordered" evidence="8">
    <location>
        <begin position="257"/>
        <end position="311"/>
    </location>
</feature>
<evidence type="ECO:0000256" key="1">
    <source>
        <dbReference type="ARBA" id="ARBA00004123"/>
    </source>
</evidence>
<dbReference type="InterPro" id="IPR005635">
    <property type="entry name" value="Inner_centromere_prot_ARK-bd"/>
</dbReference>
<feature type="compositionally biased region" description="Low complexity" evidence="8">
    <location>
        <begin position="782"/>
        <end position="792"/>
    </location>
</feature>
<feature type="compositionally biased region" description="Basic and acidic residues" evidence="8">
    <location>
        <begin position="91"/>
        <end position="107"/>
    </location>
</feature>
<feature type="region of interest" description="Disordered" evidence="8">
    <location>
        <begin position="453"/>
        <end position="614"/>
    </location>
</feature>
<feature type="compositionally biased region" description="Acidic residues" evidence="8">
    <location>
        <begin position="702"/>
        <end position="711"/>
    </location>
</feature>
<feature type="compositionally biased region" description="Polar residues" evidence="8">
    <location>
        <begin position="1015"/>
        <end position="1029"/>
    </location>
</feature>
<feature type="region of interest" description="Disordered" evidence="8">
    <location>
        <begin position="739"/>
        <end position="792"/>
    </location>
</feature>
<feature type="compositionally biased region" description="Polar residues" evidence="8">
    <location>
        <begin position="739"/>
        <end position="771"/>
    </location>
</feature>
<feature type="compositionally biased region" description="Basic and acidic residues" evidence="8">
    <location>
        <begin position="907"/>
        <end position="1007"/>
    </location>
</feature>
<keyword evidence="6" id="KW-0206">Cytoskeleton</keyword>
<evidence type="ECO:0000256" key="5">
    <source>
        <dbReference type="ARBA" id="ARBA00022829"/>
    </source>
</evidence>
<feature type="compositionally biased region" description="Basic and acidic residues" evidence="8">
    <location>
        <begin position="476"/>
        <end position="488"/>
    </location>
</feature>
<keyword evidence="4" id="KW-0963">Cytoplasm</keyword>
<keyword evidence="7" id="KW-0539">Nucleus</keyword>
<feature type="compositionally biased region" description="Low complexity" evidence="8">
    <location>
        <begin position="298"/>
        <end position="311"/>
    </location>
</feature>
<accession>A0A1C7MT52</accession>
<organism evidence="10 11">
    <name type="scientific">Grifola frondosa</name>
    <name type="common">Maitake</name>
    <name type="synonym">Polyporus frondosus</name>
    <dbReference type="NCBI Taxonomy" id="5627"/>
    <lineage>
        <taxon>Eukaryota</taxon>
        <taxon>Fungi</taxon>
        <taxon>Dikarya</taxon>
        <taxon>Basidiomycota</taxon>
        <taxon>Agaricomycotina</taxon>
        <taxon>Agaricomycetes</taxon>
        <taxon>Polyporales</taxon>
        <taxon>Grifolaceae</taxon>
        <taxon>Grifola</taxon>
    </lineage>
</organism>
<feature type="region of interest" description="Disordered" evidence="8">
    <location>
        <begin position="124"/>
        <end position="223"/>
    </location>
</feature>
<dbReference type="EMBL" id="LUGG01000001">
    <property type="protein sequence ID" value="OBZ80042.1"/>
    <property type="molecule type" value="Genomic_DNA"/>
</dbReference>
<keyword evidence="5" id="KW-0159">Chromosome partition</keyword>
<dbReference type="Gene3D" id="6.10.250.2990">
    <property type="match status" value="1"/>
</dbReference>
<evidence type="ECO:0000259" key="9">
    <source>
        <dbReference type="Pfam" id="PF03941"/>
    </source>
</evidence>
<dbReference type="GO" id="GO:0007059">
    <property type="term" value="P:chromosome segregation"/>
    <property type="evidence" value="ECO:0007669"/>
    <property type="project" value="UniProtKB-KW"/>
</dbReference>
<feature type="compositionally biased region" description="Polar residues" evidence="8">
    <location>
        <begin position="504"/>
        <end position="514"/>
    </location>
</feature>
<feature type="compositionally biased region" description="Low complexity" evidence="8">
    <location>
        <begin position="549"/>
        <end position="583"/>
    </location>
</feature>
<feature type="compositionally biased region" description="Low complexity" evidence="8">
    <location>
        <begin position="896"/>
        <end position="906"/>
    </location>
</feature>
<evidence type="ECO:0000313" key="11">
    <source>
        <dbReference type="Proteomes" id="UP000092993"/>
    </source>
</evidence>
<protein>
    <recommendedName>
        <fullName evidence="9">Inner centromere protein ARK-binding domain-containing protein</fullName>
    </recommendedName>
</protein>
<sequence length="1223" mass="132021">MAKDPGRQFLDEQIQQQGFDFLDSYLDNFFEGPRNEPVIELLKTPGRKKNAPIRTRAATAAAAKMKAVVAVSLEENHVPVNNFHKALLEAKETEDSQTKPEFDRIPDKVAPTKIESVNELSIIAEDDESAERSRASVHMTRSSDVMGVEIEPVPDPPSVSATVDVVVPPDHDDHEERTHDDVTSSSINTFHSVPLDSPRLPEPSSDHHTAPLPHITRETEPSQEDLHAFTAPLPIVSSVSSDLAKHPHPDEILVPIRDAAPTPAPGLSRKPSLSQFTGLSAPSPLHKSMRTPREPSMGPLALAAPSGPAIGGKRTSWLVKAKEAKAFESTVKKPTPFEAGPILPSLFAGRKRKSSEMLDAGVTAAMGSVPGAETSKVKQTPRITEKDGTRVKARSAEKQQAATARTPSPLRSHSSEPDVLRPTKSSEDFTPAIIAEHDLDRFKKTVEGFGTKVRAGKSLGKSLGGNAAAALAEARAAAEARVAERNKLESGSPSTVAPEKAAQAASSSGRNSVPTAAPAPVADSAMTESERRLSVSDLVTSEDKDKGKAPAAESSQASSAAPAADNSTSTTPPNSPPRSRTTSFVAPTVPVFSKPSAPTVFSLPPPRPDSKPATALSQEFSFKLPTTNPFKLPVAMTLGVPAVFPSTSQESKLIPLSAQSSKASMFSDAVFDRQDSIPAWMPSTQDTEFSLHPSQSQQAEAQADDFDDDDESWHLDDKFAPDQMWTPFGFVSADRDDTMTWSTLPSRSTSQKGGDTGPVQPTQSFLTALSQSREDDDGGGAPPADGAAAAPAVGPYQFKFDFGNPELDEADIAMEIDVVDDEDEVKSDLEDIMVAGKSTVSLVKSKPDIPERSGSQQSMASTSSSSQSQGGFFGQASKLVSSMLGGSKKAKAEPVKSLQLAAAAAKKQQEEKEKKAARLKEMENRRQLALQRKADEEKARALEEERKFKEENEKRKRDREEHTDKRPLRSVSKKAEDDNAKKRKVTIEVEKKLEVKKPPSKDKKDQLPPRVMKPGSSTAPGTVTKSGTLPKSALRQPAPTPTMSTFQPPSLPSSSSVKTIPKTIKMVQSSSNLRAAAATAAAKGKEKATVKDDRADQLPSQVIQAQMANRVKAQMQPPPVTSESIELPDIHSEYSDSEDEDRPRTFDPPGWAQSPELRVALHQQSTMNPDDIFGPIGPLRMEDIFRTRQSRFRARTSSANWVGTDQLTAEEEREYARRMGFAR</sequence>
<comment type="similarity">
    <text evidence="3">Belongs to the INCENP family.</text>
</comment>
<feature type="region of interest" description="Disordered" evidence="8">
    <location>
        <begin position="91"/>
        <end position="110"/>
    </location>
</feature>
<evidence type="ECO:0000313" key="10">
    <source>
        <dbReference type="EMBL" id="OBZ80042.1"/>
    </source>
</evidence>
<name>A0A1C7MT52_GRIFR</name>
<feature type="domain" description="Inner centromere protein ARK-binding" evidence="9">
    <location>
        <begin position="1129"/>
        <end position="1185"/>
    </location>
</feature>
<dbReference type="Pfam" id="PF03941">
    <property type="entry name" value="INCENP_ARK-bind"/>
    <property type="match status" value="1"/>
</dbReference>
<dbReference type="AlphaFoldDB" id="A0A1C7MT52"/>
<dbReference type="PANTHER" id="PTHR13142:SF1">
    <property type="entry name" value="INNER CENTROMERE PROTEIN"/>
    <property type="match status" value="1"/>
</dbReference>
<feature type="region of interest" description="Disordered" evidence="8">
    <location>
        <begin position="836"/>
        <end position="1059"/>
    </location>
</feature>
<feature type="region of interest" description="Disordered" evidence="8">
    <location>
        <begin position="683"/>
        <end position="718"/>
    </location>
</feature>
<proteinExistence type="inferred from homology"/>
<feature type="compositionally biased region" description="Low complexity" evidence="8">
    <location>
        <begin position="853"/>
        <end position="877"/>
    </location>
</feature>